<proteinExistence type="predicted"/>
<accession>A0A8F5MK63</accession>
<name>A0A8F5MK63_9VIRU</name>
<organism evidence="1">
    <name type="scientific">Microvirus mar23</name>
    <dbReference type="NCBI Taxonomy" id="2851156"/>
    <lineage>
        <taxon>Viruses</taxon>
        <taxon>Monodnaviria</taxon>
        <taxon>Sangervirae</taxon>
        <taxon>Phixviricota</taxon>
        <taxon>Malgrandaviricetes</taxon>
        <taxon>Petitvirales</taxon>
        <taxon>Microviridae</taxon>
    </lineage>
</organism>
<protein>
    <submittedName>
        <fullName evidence="1">Uncharacterized protein</fullName>
    </submittedName>
</protein>
<reference evidence="1" key="1">
    <citation type="submission" date="2021-04" db="EMBL/GenBank/DDBJ databases">
        <title>Genomes of microviruses identified in yellow-bellied marmot fecal samples.</title>
        <authorList>
            <person name="Varsani A."/>
            <person name="Kraberger S."/>
            <person name="Chatterjee A."/>
            <person name="Richet C."/>
            <person name="Fontenele R.S."/>
            <person name="Schmidlin K."/>
            <person name="Blumstein D.T."/>
        </authorList>
    </citation>
    <scope>NUCLEOTIDE SEQUENCE</scope>
    <source>
        <strain evidence="1">Mar23</strain>
    </source>
</reference>
<evidence type="ECO:0000313" key="1">
    <source>
        <dbReference type="EMBL" id="QXN75095.1"/>
    </source>
</evidence>
<dbReference type="EMBL" id="MZ089769">
    <property type="protein sequence ID" value="QXN75095.1"/>
    <property type="molecule type" value="Genomic_DNA"/>
</dbReference>
<sequence>MSVPVTQFFGIHTLKLNKMENEKKNLSAVDLIADVVREVAETFGNDSPQLQCLLGQMPISLYSDVFRKYDDLLRKPETT</sequence>